<dbReference type="Proteomes" id="UP000735302">
    <property type="component" value="Unassembled WGS sequence"/>
</dbReference>
<protein>
    <recommendedName>
        <fullName evidence="3">BED-type domain-containing protein</fullName>
    </recommendedName>
</protein>
<evidence type="ECO:0008006" key="3">
    <source>
        <dbReference type="Google" id="ProtNLM"/>
    </source>
</evidence>
<sequence length="266" mass="29993">MSSLTDTFLERHEHGNYEDKGSRNKWLWSWLDVVDCNGDYFAKYIRKTKAAGKAVCLICNRGQGKTLDYSESGMRALQLHAKTKKHKADRELQKNVTLPSSFQRQADLETGVCQPARVVSISANLIPYGTTAHTHNEIQSSSTNTDIDGDACHHVHNIVKMFSSKVDAEKHLAKLLDDISHDFSFSADLRADLLELCELLKKPALTPVERIEHSMEKRKENSLKTVIFYIIQANPPAILNIQLSSVIFIIQLSPVFFLVKVNPAIF</sequence>
<reference evidence="1 2" key="1">
    <citation type="journal article" date="2021" name="Elife">
        <title>Chloroplast acquisition without the gene transfer in kleptoplastic sea slugs, Plakobranchus ocellatus.</title>
        <authorList>
            <person name="Maeda T."/>
            <person name="Takahashi S."/>
            <person name="Yoshida T."/>
            <person name="Shimamura S."/>
            <person name="Takaki Y."/>
            <person name="Nagai Y."/>
            <person name="Toyoda A."/>
            <person name="Suzuki Y."/>
            <person name="Arimoto A."/>
            <person name="Ishii H."/>
            <person name="Satoh N."/>
            <person name="Nishiyama T."/>
            <person name="Hasebe M."/>
            <person name="Maruyama T."/>
            <person name="Minagawa J."/>
            <person name="Obokata J."/>
            <person name="Shigenobu S."/>
        </authorList>
    </citation>
    <scope>NUCLEOTIDE SEQUENCE [LARGE SCALE GENOMIC DNA]</scope>
</reference>
<evidence type="ECO:0000313" key="2">
    <source>
        <dbReference type="Proteomes" id="UP000735302"/>
    </source>
</evidence>
<proteinExistence type="predicted"/>
<gene>
    <name evidence="1" type="ORF">PoB_006308000</name>
</gene>
<keyword evidence="2" id="KW-1185">Reference proteome</keyword>
<dbReference type="EMBL" id="BLXT01007083">
    <property type="protein sequence ID" value="GFO36575.1"/>
    <property type="molecule type" value="Genomic_DNA"/>
</dbReference>
<dbReference type="AlphaFoldDB" id="A0AAV4CXR6"/>
<accession>A0AAV4CXR6</accession>
<name>A0AAV4CXR6_9GAST</name>
<evidence type="ECO:0000313" key="1">
    <source>
        <dbReference type="EMBL" id="GFO36575.1"/>
    </source>
</evidence>
<comment type="caution">
    <text evidence="1">The sequence shown here is derived from an EMBL/GenBank/DDBJ whole genome shotgun (WGS) entry which is preliminary data.</text>
</comment>
<organism evidence="1 2">
    <name type="scientific">Plakobranchus ocellatus</name>
    <dbReference type="NCBI Taxonomy" id="259542"/>
    <lineage>
        <taxon>Eukaryota</taxon>
        <taxon>Metazoa</taxon>
        <taxon>Spiralia</taxon>
        <taxon>Lophotrochozoa</taxon>
        <taxon>Mollusca</taxon>
        <taxon>Gastropoda</taxon>
        <taxon>Heterobranchia</taxon>
        <taxon>Euthyneura</taxon>
        <taxon>Panpulmonata</taxon>
        <taxon>Sacoglossa</taxon>
        <taxon>Placobranchoidea</taxon>
        <taxon>Plakobranchidae</taxon>
        <taxon>Plakobranchus</taxon>
    </lineage>
</organism>